<accession>A0A8J2TTL3</accession>
<protein>
    <submittedName>
        <fullName evidence="1">Uncharacterized protein</fullName>
    </submittedName>
</protein>
<gene>
    <name evidence="1" type="ORF">GCM10011531_09330</name>
</gene>
<proteinExistence type="predicted"/>
<keyword evidence="2" id="KW-1185">Reference proteome</keyword>
<sequence>MNISSTKTEIKPTFNKVTFNEFESQLAVYKDKLNDIDTIESLKKLIVSNFTDLVSLYINMGNYVEDASHNNETEVDVIETYIVNYSVPEDFKTTIILHRDVFLELNKVKVLEKEQKEIKTLSNKHFEKSKAILESQLDDVLNKIFAKKNALSKNLKASNKLSKKLSLHQNPWSVYNNQFTALLSQFKDIEQAKDISEDVLKTFNDLKKACTSISDKHTVLIKQLEASISHIEKNINNKDAQKELKFFIDEQLVHDLTLGNNLSTLTEDLNSQIDKLKKVKIPISSEQGMLINREIDLNKAVQKWFDYQILPDVMDLITIENSLKSINSINLTNLKNNIQLAKSSDEENTNRNTPNLNNLKDNLSDLKSKGEVITARVNKKVEAQLQIANLIKGKVFLEVPFNSSLNLNSNTFLNSIKSPIQKGLSFFDTQIKKTTHYNAHSSIESATHCLNHRMFKQDDEHYDSLFLNKKFIGDLFLIPRKTQEETLSKTLNQWHSGFNKSALVFGERLSGRSTFLDYTSKKYFGNNIVVLQPNSVATIDGRKFTTTNNLKEALQYIKNNNNGSTKPVILIDDLELWRDKDYSLLSNIRALINFIETESDVAFVMVSTTKAMVNHLDARLNFSNVFSTSINVSKTDRDEIIEALMIRHGAAHRDLVSENLEPMSAKMIQKAITKLSHKYNNNLGDVFQAWTYYTFVQENEKVLFKEVDYDFPDFFTQQELIILKQSSIFKKVTELELKRILVSRFESDFKSALKRLINTKVLLRNNLGHLYINPVVLSDVNQFINQRN</sequence>
<evidence type="ECO:0000313" key="1">
    <source>
        <dbReference type="EMBL" id="GFZ81221.1"/>
    </source>
</evidence>
<dbReference type="RefSeq" id="WP_188605168.1">
    <property type="nucleotide sequence ID" value="NZ_BMIC01000001.1"/>
</dbReference>
<dbReference type="AlphaFoldDB" id="A0A8J2TTL3"/>
<dbReference type="Proteomes" id="UP000598120">
    <property type="component" value="Unassembled WGS sequence"/>
</dbReference>
<dbReference type="SUPFAM" id="SSF52540">
    <property type="entry name" value="P-loop containing nucleoside triphosphate hydrolases"/>
    <property type="match status" value="1"/>
</dbReference>
<organism evidence="1 2">
    <name type="scientific">Aquaticitalea lipolytica</name>
    <dbReference type="NCBI Taxonomy" id="1247562"/>
    <lineage>
        <taxon>Bacteria</taxon>
        <taxon>Pseudomonadati</taxon>
        <taxon>Bacteroidota</taxon>
        <taxon>Flavobacteriia</taxon>
        <taxon>Flavobacteriales</taxon>
        <taxon>Flavobacteriaceae</taxon>
        <taxon>Aquaticitalea</taxon>
    </lineage>
</organism>
<dbReference type="EMBL" id="BMIC01000001">
    <property type="protein sequence ID" value="GFZ81221.1"/>
    <property type="molecule type" value="Genomic_DNA"/>
</dbReference>
<comment type="caution">
    <text evidence="1">The sequence shown here is derived from an EMBL/GenBank/DDBJ whole genome shotgun (WGS) entry which is preliminary data.</text>
</comment>
<evidence type="ECO:0000313" key="2">
    <source>
        <dbReference type="Proteomes" id="UP000598120"/>
    </source>
</evidence>
<name>A0A8J2TTL3_9FLAO</name>
<dbReference type="InterPro" id="IPR027417">
    <property type="entry name" value="P-loop_NTPase"/>
</dbReference>
<reference evidence="1 2" key="1">
    <citation type="journal article" date="2014" name="Int. J. Syst. Evol. Microbiol.">
        <title>Complete genome sequence of Corynebacterium casei LMG S-19264T (=DSM 44701T), isolated from a smear-ripened cheese.</title>
        <authorList>
            <consortium name="US DOE Joint Genome Institute (JGI-PGF)"/>
            <person name="Walter F."/>
            <person name="Albersmeier A."/>
            <person name="Kalinowski J."/>
            <person name="Ruckert C."/>
        </authorList>
    </citation>
    <scope>NUCLEOTIDE SEQUENCE [LARGE SCALE GENOMIC DNA]</scope>
    <source>
        <strain evidence="1 2">CGMCC 1.15295</strain>
    </source>
</reference>